<dbReference type="Pfam" id="PF03959">
    <property type="entry name" value="FSH1"/>
    <property type="match status" value="1"/>
</dbReference>
<dbReference type="InterPro" id="IPR029058">
    <property type="entry name" value="AB_hydrolase_fold"/>
</dbReference>
<dbReference type="OrthoDB" id="2094269at2759"/>
<keyword evidence="1 3" id="KW-0378">Hydrolase</keyword>
<dbReference type="InterPro" id="IPR050593">
    <property type="entry name" value="LovG"/>
</dbReference>
<reference evidence="3" key="1">
    <citation type="submission" date="2022-06" db="EMBL/GenBank/DDBJ databases">
        <title>Complete genome sequences of two strains of the flax pathogen Septoria linicola.</title>
        <authorList>
            <person name="Lapalu N."/>
            <person name="Simon A."/>
            <person name="Demenou B."/>
            <person name="Paumier D."/>
            <person name="Guillot M.-P."/>
            <person name="Gout L."/>
            <person name="Valade R."/>
        </authorList>
    </citation>
    <scope>NUCLEOTIDE SEQUENCE</scope>
    <source>
        <strain evidence="3">SE15195</strain>
    </source>
</reference>
<dbReference type="SUPFAM" id="SSF53474">
    <property type="entry name" value="alpha/beta-Hydrolases"/>
    <property type="match status" value="1"/>
</dbReference>
<organism evidence="3 4">
    <name type="scientific">Septoria linicola</name>
    <dbReference type="NCBI Taxonomy" id="215465"/>
    <lineage>
        <taxon>Eukaryota</taxon>
        <taxon>Fungi</taxon>
        <taxon>Dikarya</taxon>
        <taxon>Ascomycota</taxon>
        <taxon>Pezizomycotina</taxon>
        <taxon>Dothideomycetes</taxon>
        <taxon>Dothideomycetidae</taxon>
        <taxon>Mycosphaerellales</taxon>
        <taxon>Mycosphaerellaceae</taxon>
        <taxon>Septoria</taxon>
    </lineage>
</organism>
<dbReference type="GO" id="GO:0005737">
    <property type="term" value="C:cytoplasm"/>
    <property type="evidence" value="ECO:0007669"/>
    <property type="project" value="TreeGrafter"/>
</dbReference>
<dbReference type="Proteomes" id="UP001056384">
    <property type="component" value="Chromosome 3"/>
</dbReference>
<evidence type="ECO:0000256" key="1">
    <source>
        <dbReference type="ARBA" id="ARBA00022801"/>
    </source>
</evidence>
<evidence type="ECO:0000259" key="2">
    <source>
        <dbReference type="Pfam" id="PF03959"/>
    </source>
</evidence>
<dbReference type="Gene3D" id="3.40.50.1820">
    <property type="entry name" value="alpha/beta hydrolase"/>
    <property type="match status" value="1"/>
</dbReference>
<dbReference type="InterPro" id="IPR005645">
    <property type="entry name" value="FSH-like_dom"/>
</dbReference>
<dbReference type="GO" id="GO:0005634">
    <property type="term" value="C:nucleus"/>
    <property type="evidence" value="ECO:0007669"/>
    <property type="project" value="TreeGrafter"/>
</dbReference>
<dbReference type="PANTHER" id="PTHR48070:SF6">
    <property type="entry name" value="ESTERASE OVCA2"/>
    <property type="match status" value="1"/>
</dbReference>
<dbReference type="PANTHER" id="PTHR48070">
    <property type="entry name" value="ESTERASE OVCA2"/>
    <property type="match status" value="1"/>
</dbReference>
<dbReference type="EMBL" id="CP099420">
    <property type="protein sequence ID" value="USW50529.1"/>
    <property type="molecule type" value="Genomic_DNA"/>
</dbReference>
<protein>
    <submittedName>
        <fullName evidence="3">Serine hydrolase FSH, alpha/Beta hydrolase</fullName>
    </submittedName>
</protein>
<proteinExistence type="predicted"/>
<dbReference type="GO" id="GO:0016787">
    <property type="term" value="F:hydrolase activity"/>
    <property type="evidence" value="ECO:0007669"/>
    <property type="project" value="UniProtKB-KW"/>
</dbReference>
<accession>A0A9Q9AM01</accession>
<evidence type="ECO:0000313" key="3">
    <source>
        <dbReference type="EMBL" id="USW50529.1"/>
    </source>
</evidence>
<feature type="domain" description="Serine hydrolase" evidence="2">
    <location>
        <begin position="6"/>
        <end position="257"/>
    </location>
</feature>
<sequence>MSSEPQKLRILMLHGFTQSGPLFEIKTKALKKALEKAFPAAPKPGHLKDYPGGLEFFYPTGPMKLSYTDVPGGLAEPEDLRDEAYAWWKRKGETNDFLYDGLEAGLEAISNVLREEGPFHGVIGFSQGGSASGIIAALLQPGRKEAFDEREAEGGIPFPESFIGEGEPDSIVHPQLKFAVSYSGPGPSRHPKYRALYEPKITTPMQHFIGSVDTVVSEEKSMQLVESCVDGKGREGGVGRVVFHPGGHFLPTQKATTAPLIAFIREIVDGGAVNGSHVQEESVEDMDVPF</sequence>
<name>A0A9Q9AM01_9PEZI</name>
<gene>
    <name evidence="3" type="ORF">Slin15195_G038480</name>
</gene>
<dbReference type="GO" id="GO:0019748">
    <property type="term" value="P:secondary metabolic process"/>
    <property type="evidence" value="ECO:0007669"/>
    <property type="project" value="TreeGrafter"/>
</dbReference>
<dbReference type="AlphaFoldDB" id="A0A9Q9AM01"/>
<evidence type="ECO:0000313" key="4">
    <source>
        <dbReference type="Proteomes" id="UP001056384"/>
    </source>
</evidence>
<keyword evidence="4" id="KW-1185">Reference proteome</keyword>